<dbReference type="InterPro" id="IPR032675">
    <property type="entry name" value="LRR_dom_sf"/>
</dbReference>
<keyword evidence="5" id="KW-0677">Repeat</keyword>
<keyword evidence="14" id="KW-1185">Reference proteome</keyword>
<evidence type="ECO:0000259" key="12">
    <source>
        <dbReference type="PROSITE" id="PS50262"/>
    </source>
</evidence>
<evidence type="ECO:0000256" key="8">
    <source>
        <dbReference type="ARBA" id="ARBA00023136"/>
    </source>
</evidence>
<dbReference type="PRINTS" id="PR00237">
    <property type="entry name" value="GPCRRHODOPSN"/>
</dbReference>
<evidence type="ECO:0000256" key="9">
    <source>
        <dbReference type="ARBA" id="ARBA00023170"/>
    </source>
</evidence>
<keyword evidence="3" id="KW-0433">Leucine-rich repeat</keyword>
<keyword evidence="7" id="KW-0297">G-protein coupled receptor</keyword>
<dbReference type="InterPro" id="IPR000276">
    <property type="entry name" value="GPCR_Rhodpsn"/>
</dbReference>
<accession>V3Z189</accession>
<dbReference type="PROSITE" id="PS50262">
    <property type="entry name" value="G_PROTEIN_RECEP_F1_2"/>
    <property type="match status" value="1"/>
</dbReference>
<sequence length="480" mass="54400">MFVGLVKLRALNLNGNKQLRIIEPGAFRDLHSLPALHLDDTAITALQANTFEGLDTLEELYFTNGSLQTVEDGAFESLILLNKLDLRNQEIETFSGGLFSGLDTLEYLYTDSYRFCCVKPASVADENCKPEADEFSSCTDLMRRETLRIFMWILGLVAVAGNFLTILYRIIFDRAGFKRGYGIFVTNLGISDFLMGIYMLIIASADALFRGRYIWNDSWWRNSPYCQLAGILTTVSSEASALFLCLITLDRFLIIKYPFGQYRFTRRSSLIGVSIVWLFSVLMGLIPILPGTGFTGRLYSRTGICLALPLTRDRTSGWQFSTGLFIFFNFVTFLLICLGQIMMYRSMVKSGAVAQSKERRNRDIEVARRLSLIVLTDFVCWFPICCMGLMTLNNVIINSEVYAWTAVFILPINSALNPLLYTISSILGKRVRIIFLKSFNRFLIHSGLLLDRICISYQLKSLGMRFCQNCPFKESGMPDS</sequence>
<dbReference type="PROSITE" id="PS00237">
    <property type="entry name" value="G_PROTEIN_RECEP_F1_1"/>
    <property type="match status" value="1"/>
</dbReference>
<evidence type="ECO:0000256" key="1">
    <source>
        <dbReference type="ARBA" id="ARBA00004651"/>
    </source>
</evidence>
<dbReference type="GO" id="GO:0008528">
    <property type="term" value="F:G protein-coupled peptide receptor activity"/>
    <property type="evidence" value="ECO:0007669"/>
    <property type="project" value="TreeGrafter"/>
</dbReference>
<feature type="transmembrane region" description="Helical" evidence="11">
    <location>
        <begin position="270"/>
        <end position="289"/>
    </location>
</feature>
<keyword evidence="8 11" id="KW-0472">Membrane</keyword>
<evidence type="ECO:0000256" key="2">
    <source>
        <dbReference type="ARBA" id="ARBA00022475"/>
    </source>
</evidence>
<dbReference type="Gene3D" id="3.80.10.10">
    <property type="entry name" value="Ribonuclease Inhibitor"/>
    <property type="match status" value="1"/>
</dbReference>
<dbReference type="EMBL" id="KB203534">
    <property type="protein sequence ID" value="ESO84313.1"/>
    <property type="molecule type" value="Genomic_DNA"/>
</dbReference>
<feature type="transmembrane region" description="Helical" evidence="11">
    <location>
        <begin position="318"/>
        <end position="339"/>
    </location>
</feature>
<keyword evidence="6 11" id="KW-1133">Transmembrane helix</keyword>
<dbReference type="GeneID" id="20233314"/>
<feature type="transmembrane region" description="Helical" evidence="11">
    <location>
        <begin position="370"/>
        <end position="390"/>
    </location>
</feature>
<dbReference type="InterPro" id="IPR003591">
    <property type="entry name" value="Leu-rich_rpt_typical-subtyp"/>
</dbReference>
<protein>
    <recommendedName>
        <fullName evidence="12">G-protein coupled receptors family 1 profile domain-containing protein</fullName>
    </recommendedName>
</protein>
<dbReference type="Proteomes" id="UP000030746">
    <property type="component" value="Unassembled WGS sequence"/>
</dbReference>
<evidence type="ECO:0000256" key="3">
    <source>
        <dbReference type="ARBA" id="ARBA00022614"/>
    </source>
</evidence>
<dbReference type="SMART" id="SM00369">
    <property type="entry name" value="LRR_TYP"/>
    <property type="match status" value="4"/>
</dbReference>
<name>V3Z189_LOTGI</name>
<organism evidence="13 14">
    <name type="scientific">Lottia gigantea</name>
    <name type="common">Giant owl limpet</name>
    <dbReference type="NCBI Taxonomy" id="225164"/>
    <lineage>
        <taxon>Eukaryota</taxon>
        <taxon>Metazoa</taxon>
        <taxon>Spiralia</taxon>
        <taxon>Lophotrochozoa</taxon>
        <taxon>Mollusca</taxon>
        <taxon>Gastropoda</taxon>
        <taxon>Patellogastropoda</taxon>
        <taxon>Lottioidea</taxon>
        <taxon>Lottiidae</taxon>
        <taxon>Lottia</taxon>
    </lineage>
</organism>
<evidence type="ECO:0000256" key="10">
    <source>
        <dbReference type="ARBA" id="ARBA00023224"/>
    </source>
</evidence>
<dbReference type="CTD" id="20233314"/>
<proteinExistence type="predicted"/>
<dbReference type="GO" id="GO:0009755">
    <property type="term" value="P:hormone-mediated signaling pathway"/>
    <property type="evidence" value="ECO:0007669"/>
    <property type="project" value="TreeGrafter"/>
</dbReference>
<evidence type="ECO:0000256" key="4">
    <source>
        <dbReference type="ARBA" id="ARBA00022692"/>
    </source>
</evidence>
<dbReference type="Pfam" id="PF13855">
    <property type="entry name" value="LRR_8"/>
    <property type="match status" value="2"/>
</dbReference>
<reference evidence="13 14" key="1">
    <citation type="journal article" date="2013" name="Nature">
        <title>Insights into bilaterian evolution from three spiralian genomes.</title>
        <authorList>
            <person name="Simakov O."/>
            <person name="Marletaz F."/>
            <person name="Cho S.J."/>
            <person name="Edsinger-Gonzales E."/>
            <person name="Havlak P."/>
            <person name="Hellsten U."/>
            <person name="Kuo D.H."/>
            <person name="Larsson T."/>
            <person name="Lv J."/>
            <person name="Arendt D."/>
            <person name="Savage R."/>
            <person name="Osoegawa K."/>
            <person name="de Jong P."/>
            <person name="Grimwood J."/>
            <person name="Chapman J.A."/>
            <person name="Shapiro H."/>
            <person name="Aerts A."/>
            <person name="Otillar R.P."/>
            <person name="Terry A.Y."/>
            <person name="Boore J.L."/>
            <person name="Grigoriev I.V."/>
            <person name="Lindberg D.R."/>
            <person name="Seaver E.C."/>
            <person name="Weisblat D.A."/>
            <person name="Putnam N.H."/>
            <person name="Rokhsar D.S."/>
        </authorList>
    </citation>
    <scope>NUCLEOTIDE SEQUENCE [LARGE SCALE GENOMIC DNA]</scope>
</reference>
<dbReference type="SUPFAM" id="SSF52058">
    <property type="entry name" value="L domain-like"/>
    <property type="match status" value="1"/>
</dbReference>
<feature type="domain" description="G-protein coupled receptors family 1 profile" evidence="12">
    <location>
        <begin position="161"/>
        <end position="421"/>
    </location>
</feature>
<keyword evidence="9" id="KW-0675">Receptor</keyword>
<dbReference type="GO" id="GO:0007189">
    <property type="term" value="P:adenylate cyclase-activating G protein-coupled receptor signaling pathway"/>
    <property type="evidence" value="ECO:0007669"/>
    <property type="project" value="TreeGrafter"/>
</dbReference>
<dbReference type="HOGENOM" id="CLU_006130_0_0_1"/>
<evidence type="ECO:0000313" key="14">
    <source>
        <dbReference type="Proteomes" id="UP000030746"/>
    </source>
</evidence>
<dbReference type="OrthoDB" id="10035376at2759"/>
<dbReference type="PANTHER" id="PTHR24372:SF77">
    <property type="entry name" value="G-PROTEIN COUPLED RECEPTORS FAMILY 1 PROFILE DOMAIN-CONTAINING PROTEIN"/>
    <property type="match status" value="1"/>
</dbReference>
<dbReference type="SUPFAM" id="SSF81321">
    <property type="entry name" value="Family A G protein-coupled receptor-like"/>
    <property type="match status" value="1"/>
</dbReference>
<dbReference type="Gene3D" id="1.20.1070.10">
    <property type="entry name" value="Rhodopsin 7-helix transmembrane proteins"/>
    <property type="match status" value="1"/>
</dbReference>
<feature type="transmembrane region" description="Helical" evidence="11">
    <location>
        <begin position="149"/>
        <end position="171"/>
    </location>
</feature>
<dbReference type="OMA" id="SADIHFG"/>
<dbReference type="KEGG" id="lgi:LOTGIDRAFT_132442"/>
<dbReference type="GO" id="GO:0016500">
    <property type="term" value="F:protein-hormone receptor activity"/>
    <property type="evidence" value="ECO:0007669"/>
    <property type="project" value="InterPro"/>
</dbReference>
<keyword evidence="10" id="KW-0807">Transducer</keyword>
<evidence type="ECO:0000256" key="6">
    <source>
        <dbReference type="ARBA" id="ARBA00022989"/>
    </source>
</evidence>
<feature type="transmembrane region" description="Helical" evidence="11">
    <location>
        <begin position="183"/>
        <end position="208"/>
    </location>
</feature>
<dbReference type="AlphaFoldDB" id="V3Z189"/>
<dbReference type="InterPro" id="IPR002131">
    <property type="entry name" value="Gphrmn_rcpt_fam"/>
</dbReference>
<evidence type="ECO:0000256" key="5">
    <source>
        <dbReference type="ARBA" id="ARBA00022737"/>
    </source>
</evidence>
<dbReference type="Pfam" id="PF00001">
    <property type="entry name" value="7tm_1"/>
    <property type="match status" value="1"/>
</dbReference>
<keyword evidence="2" id="KW-1003">Cell membrane</keyword>
<dbReference type="InterPro" id="IPR017452">
    <property type="entry name" value="GPCR_Rhodpsn_7TM"/>
</dbReference>
<feature type="transmembrane region" description="Helical" evidence="11">
    <location>
        <begin position="228"/>
        <end position="249"/>
    </location>
</feature>
<dbReference type="RefSeq" id="XP_009064926.1">
    <property type="nucleotide sequence ID" value="XM_009066678.1"/>
</dbReference>
<evidence type="ECO:0000256" key="7">
    <source>
        <dbReference type="ARBA" id="ARBA00023040"/>
    </source>
</evidence>
<dbReference type="PRINTS" id="PR00373">
    <property type="entry name" value="GLYCHORMONER"/>
</dbReference>
<dbReference type="InterPro" id="IPR001611">
    <property type="entry name" value="Leu-rich_rpt"/>
</dbReference>
<evidence type="ECO:0000313" key="13">
    <source>
        <dbReference type="EMBL" id="ESO84313.1"/>
    </source>
</evidence>
<evidence type="ECO:0000256" key="11">
    <source>
        <dbReference type="SAM" id="Phobius"/>
    </source>
</evidence>
<keyword evidence="4 11" id="KW-0812">Transmembrane</keyword>
<dbReference type="GO" id="GO:0005886">
    <property type="term" value="C:plasma membrane"/>
    <property type="evidence" value="ECO:0007669"/>
    <property type="project" value="UniProtKB-SubCell"/>
</dbReference>
<gene>
    <name evidence="13" type="ORF">LOTGIDRAFT_132442</name>
</gene>
<comment type="subcellular location">
    <subcellularLocation>
        <location evidence="1">Cell membrane</location>
        <topology evidence="1">Multi-pass membrane protein</topology>
    </subcellularLocation>
</comment>
<feature type="transmembrane region" description="Helical" evidence="11">
    <location>
        <begin position="402"/>
        <end position="423"/>
    </location>
</feature>
<dbReference type="PANTHER" id="PTHR24372">
    <property type="entry name" value="GLYCOPROTEIN HORMONE RECEPTOR"/>
    <property type="match status" value="1"/>
</dbReference>